<gene>
    <name evidence="2" type="ORF">KP509_03G055700</name>
</gene>
<comment type="caution">
    <text evidence="2">The sequence shown here is derived from an EMBL/GenBank/DDBJ whole genome shotgun (WGS) entry which is preliminary data.</text>
</comment>
<sequence length="117" mass="12991">MVGTKMKRGKKTLKRNRYISRARMSVPDISILRRLMKTKPAFAVDSLNAASGSKGIDNEAPFDSGSEGLDDEATPRKRRYISMRNLLARQPETHKMEDDAPADSGSEKVEDEAAPPK</sequence>
<organism evidence="2 3">
    <name type="scientific">Ceratopteris richardii</name>
    <name type="common">Triangle waterfern</name>
    <dbReference type="NCBI Taxonomy" id="49495"/>
    <lineage>
        <taxon>Eukaryota</taxon>
        <taxon>Viridiplantae</taxon>
        <taxon>Streptophyta</taxon>
        <taxon>Embryophyta</taxon>
        <taxon>Tracheophyta</taxon>
        <taxon>Polypodiopsida</taxon>
        <taxon>Polypodiidae</taxon>
        <taxon>Polypodiales</taxon>
        <taxon>Pteridineae</taxon>
        <taxon>Pteridaceae</taxon>
        <taxon>Parkerioideae</taxon>
        <taxon>Ceratopteris</taxon>
    </lineage>
</organism>
<name>A0A8T2VBQ5_CERRI</name>
<proteinExistence type="predicted"/>
<evidence type="ECO:0000256" key="1">
    <source>
        <dbReference type="SAM" id="MobiDB-lite"/>
    </source>
</evidence>
<evidence type="ECO:0000313" key="2">
    <source>
        <dbReference type="EMBL" id="KAH7441819.1"/>
    </source>
</evidence>
<accession>A0A8T2VBQ5</accession>
<evidence type="ECO:0000313" key="3">
    <source>
        <dbReference type="Proteomes" id="UP000825935"/>
    </source>
</evidence>
<dbReference type="Proteomes" id="UP000825935">
    <property type="component" value="Chromosome 3"/>
</dbReference>
<feature type="region of interest" description="Disordered" evidence="1">
    <location>
        <begin position="48"/>
        <end position="117"/>
    </location>
</feature>
<dbReference type="EMBL" id="CM035408">
    <property type="protein sequence ID" value="KAH7441819.1"/>
    <property type="molecule type" value="Genomic_DNA"/>
</dbReference>
<dbReference type="AlphaFoldDB" id="A0A8T2VBQ5"/>
<protein>
    <submittedName>
        <fullName evidence="2">Uncharacterized protein</fullName>
    </submittedName>
</protein>
<keyword evidence="3" id="KW-1185">Reference proteome</keyword>
<reference evidence="2" key="1">
    <citation type="submission" date="2021-08" db="EMBL/GenBank/DDBJ databases">
        <title>WGS assembly of Ceratopteris richardii.</title>
        <authorList>
            <person name="Marchant D.B."/>
            <person name="Chen G."/>
            <person name="Jenkins J."/>
            <person name="Shu S."/>
            <person name="Leebens-Mack J."/>
            <person name="Grimwood J."/>
            <person name="Schmutz J."/>
            <person name="Soltis P."/>
            <person name="Soltis D."/>
            <person name="Chen Z.-H."/>
        </authorList>
    </citation>
    <scope>NUCLEOTIDE SEQUENCE</scope>
    <source>
        <strain evidence="2">Whitten #5841</strain>
        <tissue evidence="2">Leaf</tissue>
    </source>
</reference>